<comment type="caution">
    <text evidence="7">The sequence shown here is derived from an EMBL/GenBank/DDBJ whole genome shotgun (WGS) entry which is preliminary data.</text>
</comment>
<keyword evidence="7" id="KW-0966">Cell projection</keyword>
<feature type="compositionally biased region" description="Polar residues" evidence="3">
    <location>
        <begin position="326"/>
        <end position="335"/>
    </location>
</feature>
<dbReference type="InterPro" id="IPR043427">
    <property type="entry name" value="YscJ/FliF"/>
</dbReference>
<feature type="transmembrane region" description="Helical" evidence="4">
    <location>
        <begin position="26"/>
        <end position="45"/>
    </location>
</feature>
<feature type="transmembrane region" description="Helical" evidence="4">
    <location>
        <begin position="446"/>
        <end position="464"/>
    </location>
</feature>
<keyword evidence="7" id="KW-0969">Cilium</keyword>
<evidence type="ECO:0000313" key="7">
    <source>
        <dbReference type="EMBL" id="MCC2241589.1"/>
    </source>
</evidence>
<sequence length="535" mass="58801">MPDRLKAILEKIKEWWLKFTTKQKTLLISITAVVILALVILAVVMTKPTMVQLITCEDATQASSVKDLLDGNSIDYEVSSDGMTFSVNAKNQADANILLGSNSIPTNGFTIDDALSGSISTTEADKSKRYQVFLEDKFAKELENMDLIKSADVNLNIPEDDGTLVTRNQESYASVKLELNGEMSEDQAASLARYIATEIGNSSTDNITIIDSNSNLLFAGGEESTAIGTASTQLSYQTKKETQVKKAVTDVIKGTDLYDTIDVGLNLKLNFDQVTTNETNYSAQGDRDEGLITHEDRYQSDSTGGTSGTPGTDSNGDGTTYVLPDGSTSESSVTDDSIDRALDEKNTQTIGSVGDIEYDQSSISVTVARYVTYNEDTLKADGTLDNMTFDEFVTQNNNRVKGTVDQDLYTMVSNATGIPASNISIVSYDIPMFEYSKGSGRGFQDYLQIILAVLIFALLGYVVFRSTRKEKETEIEPELSVESLLETTKQAEQEDLEDIGYNEKSEIRVLIEKFVDENPEAVASLLRNWLNEEWE</sequence>
<organism evidence="7 8">
    <name type="scientific">Roseburia amylophila</name>
    <dbReference type="NCBI Taxonomy" id="2981794"/>
    <lineage>
        <taxon>Bacteria</taxon>
        <taxon>Bacillati</taxon>
        <taxon>Bacillota</taxon>
        <taxon>Clostridia</taxon>
        <taxon>Lachnospirales</taxon>
        <taxon>Lachnospiraceae</taxon>
        <taxon>Roseburia</taxon>
    </lineage>
</organism>
<accession>A0AAW4WAN6</accession>
<evidence type="ECO:0000256" key="1">
    <source>
        <dbReference type="ARBA" id="ARBA00004370"/>
    </source>
</evidence>
<protein>
    <submittedName>
        <fullName evidence="7">Flagellar biosynthesis protein</fullName>
    </submittedName>
</protein>
<dbReference type="Proteomes" id="UP001198893">
    <property type="component" value="Unassembled WGS sequence"/>
</dbReference>
<dbReference type="EMBL" id="JAJEQW010000003">
    <property type="protein sequence ID" value="MCC2241589.1"/>
    <property type="molecule type" value="Genomic_DNA"/>
</dbReference>
<keyword evidence="7" id="KW-0282">Flagellum</keyword>
<proteinExistence type="predicted"/>
<dbReference type="GO" id="GO:0016020">
    <property type="term" value="C:membrane"/>
    <property type="evidence" value="ECO:0007669"/>
    <property type="project" value="UniProtKB-SubCell"/>
</dbReference>
<feature type="compositionally biased region" description="Low complexity" evidence="3">
    <location>
        <begin position="300"/>
        <end position="320"/>
    </location>
</feature>
<dbReference type="Gene3D" id="3.30.300.30">
    <property type="match status" value="1"/>
</dbReference>
<dbReference type="PANTHER" id="PTHR30046">
    <property type="entry name" value="FLAGELLAR M-RING PROTEIN"/>
    <property type="match status" value="1"/>
</dbReference>
<evidence type="ECO:0000259" key="5">
    <source>
        <dbReference type="Pfam" id="PF01514"/>
    </source>
</evidence>
<feature type="domain" description="Flagellar M-ring C-terminal" evidence="6">
    <location>
        <begin position="261"/>
        <end position="418"/>
    </location>
</feature>
<feature type="domain" description="Flagellar M-ring N-terminal" evidence="5">
    <location>
        <begin position="46"/>
        <end position="218"/>
    </location>
</feature>
<dbReference type="InterPro" id="IPR006182">
    <property type="entry name" value="FliF_N_dom"/>
</dbReference>
<evidence type="ECO:0000256" key="4">
    <source>
        <dbReference type="SAM" id="Phobius"/>
    </source>
</evidence>
<dbReference type="PANTHER" id="PTHR30046:SF0">
    <property type="entry name" value="FLAGELLAR M-RING PROTEIN"/>
    <property type="match status" value="1"/>
</dbReference>
<feature type="region of interest" description="Disordered" evidence="3">
    <location>
        <begin position="297"/>
        <end position="336"/>
    </location>
</feature>
<comment type="subcellular location">
    <subcellularLocation>
        <location evidence="1">Membrane</location>
    </subcellularLocation>
</comment>
<keyword evidence="4" id="KW-0812">Transmembrane</keyword>
<name>A0AAW4WAN6_9FIRM</name>
<evidence type="ECO:0000259" key="6">
    <source>
        <dbReference type="Pfam" id="PF08345"/>
    </source>
</evidence>
<dbReference type="Pfam" id="PF08345">
    <property type="entry name" value="YscJ_FliF_C"/>
    <property type="match status" value="1"/>
</dbReference>
<evidence type="ECO:0000256" key="2">
    <source>
        <dbReference type="ARBA" id="ARBA00023136"/>
    </source>
</evidence>
<dbReference type="RefSeq" id="WP_022243315.1">
    <property type="nucleotide sequence ID" value="NZ_JAJEQW010000003.1"/>
</dbReference>
<reference evidence="7" key="1">
    <citation type="submission" date="2021-10" db="EMBL/GenBank/DDBJ databases">
        <title>Anaerobic single-cell dispensing facilitates the cultivation of human gut bacteria.</title>
        <authorList>
            <person name="Afrizal A."/>
        </authorList>
    </citation>
    <scope>NUCLEOTIDE SEQUENCE</scope>
    <source>
        <strain evidence="7">CLA-AA-H204</strain>
    </source>
</reference>
<keyword evidence="2 4" id="KW-0472">Membrane</keyword>
<dbReference type="Pfam" id="PF01514">
    <property type="entry name" value="YscJ_FliF"/>
    <property type="match status" value="1"/>
</dbReference>
<dbReference type="InterPro" id="IPR045851">
    <property type="entry name" value="AMP-bd_C_sf"/>
</dbReference>
<evidence type="ECO:0000313" key="8">
    <source>
        <dbReference type="Proteomes" id="UP001198893"/>
    </source>
</evidence>
<dbReference type="AlphaFoldDB" id="A0AAW4WAN6"/>
<evidence type="ECO:0000256" key="3">
    <source>
        <dbReference type="SAM" id="MobiDB-lite"/>
    </source>
</evidence>
<gene>
    <name evidence="7" type="ORF">LKD47_04610</name>
</gene>
<dbReference type="InterPro" id="IPR013556">
    <property type="entry name" value="Flag_M-ring_C"/>
</dbReference>
<keyword evidence="4" id="KW-1133">Transmembrane helix</keyword>